<evidence type="ECO:0000256" key="7">
    <source>
        <dbReference type="PIRSR" id="PIRSR600223-1"/>
    </source>
</evidence>
<dbReference type="EC" id="3.4.21.89" evidence="4 8"/>
<accession>A0AA46TFL5</accession>
<dbReference type="PROSITE" id="PS00761">
    <property type="entry name" value="SPASE_I_3"/>
    <property type="match status" value="1"/>
</dbReference>
<evidence type="ECO:0000313" key="12">
    <source>
        <dbReference type="Proteomes" id="UP001164390"/>
    </source>
</evidence>
<dbReference type="SUPFAM" id="SSF51306">
    <property type="entry name" value="LexA/Signal peptidase"/>
    <property type="match status" value="1"/>
</dbReference>
<dbReference type="AlphaFoldDB" id="A0AA46TFL5"/>
<evidence type="ECO:0000256" key="6">
    <source>
        <dbReference type="ARBA" id="ARBA00022801"/>
    </source>
</evidence>
<dbReference type="GO" id="GO:0005886">
    <property type="term" value="C:plasma membrane"/>
    <property type="evidence" value="ECO:0007669"/>
    <property type="project" value="UniProtKB-SubCell"/>
</dbReference>
<evidence type="ECO:0000256" key="3">
    <source>
        <dbReference type="ARBA" id="ARBA00009370"/>
    </source>
</evidence>
<evidence type="ECO:0000256" key="9">
    <source>
        <dbReference type="SAM" id="MobiDB-lite"/>
    </source>
</evidence>
<dbReference type="InterPro" id="IPR000223">
    <property type="entry name" value="Pept_S26A_signal_pept_1"/>
</dbReference>
<feature type="domain" description="Peptidase S26" evidence="10">
    <location>
        <begin position="53"/>
        <end position="247"/>
    </location>
</feature>
<keyword evidence="12" id="KW-1185">Reference proteome</keyword>
<dbReference type="PANTHER" id="PTHR43390:SF1">
    <property type="entry name" value="CHLOROPLAST PROCESSING PEPTIDASE"/>
    <property type="match status" value="1"/>
</dbReference>
<dbReference type="NCBIfam" id="TIGR02227">
    <property type="entry name" value="sigpep_I_bact"/>
    <property type="match status" value="1"/>
</dbReference>
<evidence type="ECO:0000256" key="4">
    <source>
        <dbReference type="ARBA" id="ARBA00013208"/>
    </source>
</evidence>
<evidence type="ECO:0000256" key="2">
    <source>
        <dbReference type="ARBA" id="ARBA00004401"/>
    </source>
</evidence>
<reference evidence="11" key="1">
    <citation type="submission" date="2022-01" db="EMBL/GenBank/DDBJ databases">
        <title>Nocardioidaceae gen. sp. A5X3R13.</title>
        <authorList>
            <person name="Lopez Marin M.A."/>
            <person name="Uhlik O."/>
        </authorList>
    </citation>
    <scope>NUCLEOTIDE SEQUENCE</scope>
    <source>
        <strain evidence="11">A5X3R13</strain>
    </source>
</reference>
<comment type="similarity">
    <text evidence="3 8">Belongs to the peptidase S26 family.</text>
</comment>
<dbReference type="PRINTS" id="PR00727">
    <property type="entry name" value="LEADERPTASE"/>
</dbReference>
<name>A0AA46TFL5_9ACTN</name>
<dbReference type="CDD" id="cd06530">
    <property type="entry name" value="S26_SPase_I"/>
    <property type="match status" value="1"/>
</dbReference>
<evidence type="ECO:0000256" key="8">
    <source>
        <dbReference type="RuleBase" id="RU362042"/>
    </source>
</evidence>
<feature type="active site" evidence="7">
    <location>
        <position position="83"/>
    </location>
</feature>
<dbReference type="PROSITE" id="PS00501">
    <property type="entry name" value="SPASE_I_1"/>
    <property type="match status" value="1"/>
</dbReference>
<sequence>MTDDSEFATPSRADAPSAKTDAARPATEQFATSGLEEKSPTAKSPKKARPFWQELIILCVVALVIAWFVKAFFIQSFYVPSESMMPTLIGHTHGNAPDDRLLVQKVSYWSGGPDRGDVVVFKDPGGWLSDAETPDPNAFQRAMEVVGLYPTGGHLVKRVIGVGGDHVQCCDSKGRLQINGESIDEPYVKNPAATKAREFDVTVPDGKLWVMGDNRAHSADSVYHMDEKAGGFVDEDLVVGKVWSVVWPLDRFGGLPDVGDIGDLDD</sequence>
<feature type="region of interest" description="Disordered" evidence="9">
    <location>
        <begin position="1"/>
        <end position="45"/>
    </location>
</feature>
<comment type="subcellular location">
    <subcellularLocation>
        <location evidence="2">Cell membrane</location>
        <topology evidence="2">Single-pass type II membrane protein</topology>
    </subcellularLocation>
    <subcellularLocation>
        <location evidence="8">Membrane</location>
        <topology evidence="8">Single-pass type II membrane protein</topology>
    </subcellularLocation>
</comment>
<keyword evidence="8" id="KW-1133">Transmembrane helix</keyword>
<dbReference type="Pfam" id="PF10502">
    <property type="entry name" value="Peptidase_S26"/>
    <property type="match status" value="1"/>
</dbReference>
<evidence type="ECO:0000256" key="5">
    <source>
        <dbReference type="ARBA" id="ARBA00022670"/>
    </source>
</evidence>
<feature type="transmembrane region" description="Helical" evidence="8">
    <location>
        <begin position="55"/>
        <end position="78"/>
    </location>
</feature>
<dbReference type="PANTHER" id="PTHR43390">
    <property type="entry name" value="SIGNAL PEPTIDASE I"/>
    <property type="match status" value="1"/>
</dbReference>
<comment type="catalytic activity">
    <reaction evidence="1 8">
        <text>Cleavage of hydrophobic, N-terminal signal or leader sequences from secreted and periplasmic proteins.</text>
        <dbReference type="EC" id="3.4.21.89"/>
    </reaction>
</comment>
<dbReference type="Gene3D" id="2.10.109.10">
    <property type="entry name" value="Umud Fragment, subunit A"/>
    <property type="match status" value="1"/>
</dbReference>
<keyword evidence="6 8" id="KW-0378">Hydrolase</keyword>
<evidence type="ECO:0000313" key="11">
    <source>
        <dbReference type="EMBL" id="UYM04411.1"/>
    </source>
</evidence>
<keyword evidence="8" id="KW-0812">Transmembrane</keyword>
<dbReference type="InterPro" id="IPR019758">
    <property type="entry name" value="Pept_S26A_signal_pept_1_CS"/>
</dbReference>
<dbReference type="InterPro" id="IPR036286">
    <property type="entry name" value="LexA/Signal_pep-like_sf"/>
</dbReference>
<dbReference type="InterPro" id="IPR019756">
    <property type="entry name" value="Pept_S26A_signal_pept_1_Ser-AS"/>
</dbReference>
<dbReference type="GO" id="GO:0006465">
    <property type="term" value="P:signal peptide processing"/>
    <property type="evidence" value="ECO:0007669"/>
    <property type="project" value="InterPro"/>
</dbReference>
<proteinExistence type="inferred from homology"/>
<gene>
    <name evidence="11" type="primary">lepB</name>
    <name evidence="11" type="ORF">L0C25_18000</name>
</gene>
<dbReference type="InterPro" id="IPR019533">
    <property type="entry name" value="Peptidase_S26"/>
</dbReference>
<evidence type="ECO:0000256" key="1">
    <source>
        <dbReference type="ARBA" id="ARBA00000677"/>
    </source>
</evidence>
<dbReference type="RefSeq" id="WP_271633115.1">
    <property type="nucleotide sequence ID" value="NZ_CP094970.1"/>
</dbReference>
<keyword evidence="5 8" id="KW-0645">Protease</keyword>
<dbReference type="EMBL" id="CP094970">
    <property type="protein sequence ID" value="UYM04411.1"/>
    <property type="molecule type" value="Genomic_DNA"/>
</dbReference>
<dbReference type="KEGG" id="sgrg:L0C25_18000"/>
<feature type="active site" evidence="7">
    <location>
        <position position="157"/>
    </location>
</feature>
<organism evidence="11 12">
    <name type="scientific">Solicola gregarius</name>
    <dbReference type="NCBI Taxonomy" id="2908642"/>
    <lineage>
        <taxon>Bacteria</taxon>
        <taxon>Bacillati</taxon>
        <taxon>Actinomycetota</taxon>
        <taxon>Actinomycetes</taxon>
        <taxon>Propionibacteriales</taxon>
        <taxon>Nocardioidaceae</taxon>
        <taxon>Solicola</taxon>
    </lineage>
</organism>
<dbReference type="GO" id="GO:0009003">
    <property type="term" value="F:signal peptidase activity"/>
    <property type="evidence" value="ECO:0007669"/>
    <property type="project" value="UniProtKB-EC"/>
</dbReference>
<dbReference type="Proteomes" id="UP001164390">
    <property type="component" value="Chromosome"/>
</dbReference>
<evidence type="ECO:0000259" key="10">
    <source>
        <dbReference type="Pfam" id="PF10502"/>
    </source>
</evidence>
<protein>
    <recommendedName>
        <fullName evidence="4 8">Signal peptidase I</fullName>
        <ecNumber evidence="4 8">3.4.21.89</ecNumber>
    </recommendedName>
</protein>
<keyword evidence="8" id="KW-0472">Membrane</keyword>
<dbReference type="GO" id="GO:0004252">
    <property type="term" value="F:serine-type endopeptidase activity"/>
    <property type="evidence" value="ECO:0007669"/>
    <property type="project" value="InterPro"/>
</dbReference>